<proteinExistence type="predicted"/>
<comment type="caution">
    <text evidence="2">The sequence shown here is derived from an EMBL/GenBank/DDBJ whole genome shotgun (WGS) entry which is preliminary data.</text>
</comment>
<gene>
    <name evidence="2" type="ORF">INT43_002930</name>
</gene>
<reference evidence="2" key="1">
    <citation type="submission" date="2020-12" db="EMBL/GenBank/DDBJ databases">
        <title>Metabolic potential, ecology and presence of endohyphal bacteria is reflected in genomic diversity of Mucoromycotina.</title>
        <authorList>
            <person name="Muszewska A."/>
            <person name="Okrasinska A."/>
            <person name="Steczkiewicz K."/>
            <person name="Drgas O."/>
            <person name="Orlowska M."/>
            <person name="Perlinska-Lenart U."/>
            <person name="Aleksandrzak-Piekarczyk T."/>
            <person name="Szatraj K."/>
            <person name="Zielenkiewicz U."/>
            <person name="Pilsyk S."/>
            <person name="Malc E."/>
            <person name="Mieczkowski P."/>
            <person name="Kruszewska J.S."/>
            <person name="Biernat P."/>
            <person name="Pawlowska J."/>
        </authorList>
    </citation>
    <scope>NUCLEOTIDE SEQUENCE</scope>
    <source>
        <strain evidence="2">WA0000067209</strain>
    </source>
</reference>
<dbReference type="Proteomes" id="UP000654370">
    <property type="component" value="Unassembled WGS sequence"/>
</dbReference>
<name>A0A8H7U944_MORIS</name>
<dbReference type="SUPFAM" id="SSF48452">
    <property type="entry name" value="TPR-like"/>
    <property type="match status" value="1"/>
</dbReference>
<feature type="non-terminal residue" evidence="2">
    <location>
        <position position="228"/>
    </location>
</feature>
<keyword evidence="3" id="KW-1185">Reference proteome</keyword>
<dbReference type="EMBL" id="JAEPQZ010000022">
    <property type="protein sequence ID" value="KAG2171308.1"/>
    <property type="molecule type" value="Genomic_DNA"/>
</dbReference>
<feature type="non-terminal residue" evidence="2">
    <location>
        <position position="1"/>
    </location>
</feature>
<organism evidence="2 3">
    <name type="scientific">Mortierella isabellina</name>
    <name type="common">Filamentous fungus</name>
    <name type="synonym">Umbelopsis isabellina</name>
    <dbReference type="NCBI Taxonomy" id="91625"/>
    <lineage>
        <taxon>Eukaryota</taxon>
        <taxon>Fungi</taxon>
        <taxon>Fungi incertae sedis</taxon>
        <taxon>Mucoromycota</taxon>
        <taxon>Mucoromycotina</taxon>
        <taxon>Umbelopsidomycetes</taxon>
        <taxon>Umbelopsidales</taxon>
        <taxon>Umbelopsidaceae</taxon>
        <taxon>Umbelopsis</taxon>
    </lineage>
</organism>
<dbReference type="Gene3D" id="1.25.40.10">
    <property type="entry name" value="Tetratricopeptide repeat domain"/>
    <property type="match status" value="1"/>
</dbReference>
<accession>A0A8H7U944</accession>
<feature type="transmembrane region" description="Helical" evidence="1">
    <location>
        <begin position="6"/>
        <end position="26"/>
    </location>
</feature>
<evidence type="ECO:0000313" key="3">
    <source>
        <dbReference type="Proteomes" id="UP000654370"/>
    </source>
</evidence>
<dbReference type="InterPro" id="IPR011990">
    <property type="entry name" value="TPR-like_helical_dom_sf"/>
</dbReference>
<dbReference type="OrthoDB" id="360390at2759"/>
<evidence type="ECO:0000313" key="2">
    <source>
        <dbReference type="EMBL" id="KAG2171308.1"/>
    </source>
</evidence>
<sequence length="228" mass="26225">FAGCTGLFILNGVILIVAIPIWKSYVDFVITNYKSQAGISDEEDEDVQVKKLTDDELQELTEETRKELLAACSATNYHIAESHRIWNEYMDFEQLLMKQSSTPESVQKIRALYLDRLMSIHMAWDQTFENFSTFVSSHDNAQYEETMVAVNQQCSSIKQAIGEREIIESELVQKRYDLNVLHEYLLKEKRAKTAPSLSQGLYERAVAVHCTDAGLWEDYVLFQVSYGK</sequence>
<protein>
    <submittedName>
        <fullName evidence="2">Uncharacterized protein</fullName>
    </submittedName>
</protein>
<keyword evidence="1" id="KW-0812">Transmembrane</keyword>
<keyword evidence="1" id="KW-0472">Membrane</keyword>
<dbReference type="AlphaFoldDB" id="A0A8H7U944"/>
<keyword evidence="1" id="KW-1133">Transmembrane helix</keyword>
<evidence type="ECO:0000256" key="1">
    <source>
        <dbReference type="SAM" id="Phobius"/>
    </source>
</evidence>